<keyword evidence="1" id="KW-0472">Membrane</keyword>
<dbReference type="OrthoDB" id="5990277at2759"/>
<protein>
    <submittedName>
        <fullName evidence="2">Uncharacterized protein</fullName>
    </submittedName>
</protein>
<organism evidence="2 3">
    <name type="scientific">Mytilus coruscus</name>
    <name type="common">Sea mussel</name>
    <dbReference type="NCBI Taxonomy" id="42192"/>
    <lineage>
        <taxon>Eukaryota</taxon>
        <taxon>Metazoa</taxon>
        <taxon>Spiralia</taxon>
        <taxon>Lophotrochozoa</taxon>
        <taxon>Mollusca</taxon>
        <taxon>Bivalvia</taxon>
        <taxon>Autobranchia</taxon>
        <taxon>Pteriomorphia</taxon>
        <taxon>Mytilida</taxon>
        <taxon>Mytiloidea</taxon>
        <taxon>Mytilidae</taxon>
        <taxon>Mytilinae</taxon>
        <taxon>Mytilus</taxon>
    </lineage>
</organism>
<keyword evidence="3" id="KW-1185">Reference proteome</keyword>
<gene>
    <name evidence="2" type="ORF">MCOR_8637</name>
</gene>
<keyword evidence="1" id="KW-0812">Transmembrane</keyword>
<dbReference type="Proteomes" id="UP000507470">
    <property type="component" value="Unassembled WGS sequence"/>
</dbReference>
<evidence type="ECO:0000256" key="1">
    <source>
        <dbReference type="SAM" id="Phobius"/>
    </source>
</evidence>
<evidence type="ECO:0000313" key="3">
    <source>
        <dbReference type="Proteomes" id="UP000507470"/>
    </source>
</evidence>
<reference evidence="2 3" key="1">
    <citation type="submission" date="2020-06" db="EMBL/GenBank/DDBJ databases">
        <authorList>
            <person name="Li R."/>
            <person name="Bekaert M."/>
        </authorList>
    </citation>
    <scope>NUCLEOTIDE SEQUENCE [LARGE SCALE GENOMIC DNA]</scope>
    <source>
        <strain evidence="3">wild</strain>
    </source>
</reference>
<dbReference type="EMBL" id="CACVKT020001604">
    <property type="protein sequence ID" value="CAC5369444.1"/>
    <property type="molecule type" value="Genomic_DNA"/>
</dbReference>
<feature type="transmembrane region" description="Helical" evidence="1">
    <location>
        <begin position="150"/>
        <end position="177"/>
    </location>
</feature>
<dbReference type="AlphaFoldDB" id="A0A6J8ANC2"/>
<proteinExistence type="predicted"/>
<accession>A0A6J8ANC2</accession>
<evidence type="ECO:0000313" key="2">
    <source>
        <dbReference type="EMBL" id="CAC5369444.1"/>
    </source>
</evidence>
<name>A0A6J8ANC2_MYTCO</name>
<keyword evidence="1" id="KW-1133">Transmembrane helix</keyword>
<sequence length="181" mass="20847">MASSELEESSPLRHSDTNITDRDTVTKIAEITLDHFNQYFDSEIGSLKRELKEDHEFNSEVDYQVSRIKRAAECDESSKVRDIFHDLKEKIHKRNKCIKIADKSPAGWDTVKEYLPDELASDSEDEKKIRSAILELCVPRSTRKKSVSNIRIWVILLGQHMKITHLLLLILLVIIFVTPGT</sequence>